<feature type="region of interest" description="Disordered" evidence="1">
    <location>
        <begin position="1"/>
        <end position="45"/>
    </location>
</feature>
<feature type="compositionally biased region" description="Basic and acidic residues" evidence="1">
    <location>
        <begin position="8"/>
        <end position="45"/>
    </location>
</feature>
<accession>A0A0E0NBB3</accession>
<evidence type="ECO:0000313" key="2">
    <source>
        <dbReference type="EnsemblPlants" id="ORUFI02G07780.1"/>
    </source>
</evidence>
<dbReference type="Proteomes" id="UP000008022">
    <property type="component" value="Unassembled WGS sequence"/>
</dbReference>
<keyword evidence="3" id="KW-1185">Reference proteome</keyword>
<dbReference type="Gramene" id="ORUFI02G07780.1">
    <property type="protein sequence ID" value="ORUFI02G07780.1"/>
    <property type="gene ID" value="ORUFI02G07780"/>
</dbReference>
<protein>
    <submittedName>
        <fullName evidence="2">Uncharacterized protein</fullName>
    </submittedName>
</protein>
<sequence>MDGVMVSWRREEEEKPKGKSTPKEEAKPPLAEEQRDLGVSDDGKVVDAASPMGSGDYESDAYVASAVSQWTPTAVPVAVARTCSRASCAAHGGRTSTTARPVAPAAFCVHVTRMRSSFPKCSEAPYTAVVAACSLRSRAPPRPESLAAAAAMPTELSPKHNDSRVASGFGFSSGEINCCLLLLLQ</sequence>
<organism evidence="2 3">
    <name type="scientific">Oryza rufipogon</name>
    <name type="common">Brownbeard rice</name>
    <name type="synonym">Asian wild rice</name>
    <dbReference type="NCBI Taxonomy" id="4529"/>
    <lineage>
        <taxon>Eukaryota</taxon>
        <taxon>Viridiplantae</taxon>
        <taxon>Streptophyta</taxon>
        <taxon>Embryophyta</taxon>
        <taxon>Tracheophyta</taxon>
        <taxon>Spermatophyta</taxon>
        <taxon>Magnoliopsida</taxon>
        <taxon>Liliopsida</taxon>
        <taxon>Poales</taxon>
        <taxon>Poaceae</taxon>
        <taxon>BOP clade</taxon>
        <taxon>Oryzoideae</taxon>
        <taxon>Oryzeae</taxon>
        <taxon>Oryzinae</taxon>
        <taxon>Oryza</taxon>
    </lineage>
</organism>
<evidence type="ECO:0000256" key="1">
    <source>
        <dbReference type="SAM" id="MobiDB-lite"/>
    </source>
</evidence>
<evidence type="ECO:0000313" key="3">
    <source>
        <dbReference type="Proteomes" id="UP000008022"/>
    </source>
</evidence>
<dbReference type="AlphaFoldDB" id="A0A0E0NBB3"/>
<name>A0A0E0NBB3_ORYRU</name>
<reference evidence="3" key="1">
    <citation type="submission" date="2013-06" db="EMBL/GenBank/DDBJ databases">
        <authorList>
            <person name="Zhao Q."/>
        </authorList>
    </citation>
    <scope>NUCLEOTIDE SEQUENCE</scope>
    <source>
        <strain evidence="3">cv. W1943</strain>
    </source>
</reference>
<proteinExistence type="predicted"/>
<dbReference type="HOGENOM" id="CLU_1484323_0_0_1"/>
<dbReference type="EnsemblPlants" id="ORUFI02G07780.1">
    <property type="protein sequence ID" value="ORUFI02G07780.1"/>
    <property type="gene ID" value="ORUFI02G07780"/>
</dbReference>
<reference evidence="2" key="2">
    <citation type="submission" date="2015-06" db="UniProtKB">
        <authorList>
            <consortium name="EnsemblPlants"/>
        </authorList>
    </citation>
    <scope>IDENTIFICATION</scope>
</reference>